<feature type="non-terminal residue" evidence="14">
    <location>
        <position position="1"/>
    </location>
</feature>
<comment type="similarity">
    <text evidence="1">Belongs to the LDH/MDH superfamily. MDH type 1 family.</text>
</comment>
<comment type="catalytic activity">
    <reaction evidence="6 11">
        <text>(S)-malate + NAD(+) = oxaloacetate + NADH + H(+)</text>
        <dbReference type="Rhea" id="RHEA:21432"/>
        <dbReference type="ChEBI" id="CHEBI:15378"/>
        <dbReference type="ChEBI" id="CHEBI:15589"/>
        <dbReference type="ChEBI" id="CHEBI:16452"/>
        <dbReference type="ChEBI" id="CHEBI:57540"/>
        <dbReference type="ChEBI" id="CHEBI:57945"/>
        <dbReference type="EC" id="1.1.1.37"/>
    </reaction>
</comment>
<dbReference type="PIRSF" id="PIRSF000102">
    <property type="entry name" value="Lac_mal_DH"/>
    <property type="match status" value="1"/>
</dbReference>
<dbReference type="InterPro" id="IPR001252">
    <property type="entry name" value="Malate_DH_AS"/>
</dbReference>
<evidence type="ECO:0000256" key="6">
    <source>
        <dbReference type="ARBA" id="ARBA00048313"/>
    </source>
</evidence>
<dbReference type="InterPro" id="IPR036291">
    <property type="entry name" value="NAD(P)-bd_dom_sf"/>
</dbReference>
<accession>A0AAD4PJN3</accession>
<dbReference type="Gene3D" id="3.90.110.10">
    <property type="entry name" value="Lactate dehydrogenase/glycoside hydrolase, family 4, C-terminal"/>
    <property type="match status" value="1"/>
</dbReference>
<dbReference type="SUPFAM" id="SSF56327">
    <property type="entry name" value="LDH C-terminal domain-like"/>
    <property type="match status" value="1"/>
</dbReference>
<dbReference type="AlphaFoldDB" id="A0AAD4PJN3"/>
<dbReference type="InterPro" id="IPR022383">
    <property type="entry name" value="Lactate/malate_DH_C"/>
</dbReference>
<comment type="caution">
    <text evidence="14">The sequence shown here is derived from an EMBL/GenBank/DDBJ whole genome shotgun (WGS) entry which is preliminary data.</text>
</comment>
<gene>
    <name evidence="14" type="ORF">KR093_005168</name>
</gene>
<feature type="binding site" evidence="9">
    <location>
        <position position="253"/>
    </location>
    <ligand>
        <name>NAD(+)</name>
        <dbReference type="ChEBI" id="CHEBI:57540"/>
    </ligand>
</feature>
<dbReference type="PANTHER" id="PTHR11540">
    <property type="entry name" value="MALATE AND LACTATE DEHYDROGENASE"/>
    <property type="match status" value="1"/>
</dbReference>
<dbReference type="GO" id="GO:0030060">
    <property type="term" value="F:L-malate dehydrogenase (NAD+) activity"/>
    <property type="evidence" value="ECO:0007669"/>
    <property type="project" value="UniProtKB-EC"/>
</dbReference>
<dbReference type="Gene3D" id="3.40.50.720">
    <property type="entry name" value="NAD(P)-binding Rossmann-like Domain"/>
    <property type="match status" value="1"/>
</dbReference>
<dbReference type="InterPro" id="IPR015955">
    <property type="entry name" value="Lactate_DH/Glyco_Ohase_4_C"/>
</dbReference>
<dbReference type="FunFam" id="3.40.50.720:FF:000268">
    <property type="entry name" value="Malate dehydrogenase"/>
    <property type="match status" value="1"/>
</dbReference>
<dbReference type="GO" id="GO:0006099">
    <property type="term" value="P:tricarboxylic acid cycle"/>
    <property type="evidence" value="ECO:0007669"/>
    <property type="project" value="UniProtKB-KW"/>
</dbReference>
<dbReference type="EC" id="1.1.1.37" evidence="11"/>
<protein>
    <recommendedName>
        <fullName evidence="11">Malate dehydrogenase</fullName>
        <ecNumber evidence="11">1.1.1.37</ecNumber>
    </recommendedName>
</protein>
<dbReference type="InterPro" id="IPR010097">
    <property type="entry name" value="Malate_DH_type1"/>
</dbReference>
<dbReference type="GO" id="GO:0005739">
    <property type="term" value="C:mitochondrion"/>
    <property type="evidence" value="ECO:0007669"/>
    <property type="project" value="TreeGrafter"/>
</dbReference>
<feature type="domain" description="Lactate/malate dehydrogenase N-terminal" evidence="12">
    <location>
        <begin position="27"/>
        <end position="170"/>
    </location>
</feature>
<dbReference type="PANTHER" id="PTHR11540:SF16">
    <property type="entry name" value="MALATE DEHYDROGENASE, MITOCHONDRIAL"/>
    <property type="match status" value="1"/>
</dbReference>
<evidence type="ECO:0000256" key="2">
    <source>
        <dbReference type="ARBA" id="ARBA00011738"/>
    </source>
</evidence>
<name>A0AAD4PJN3_9MUSC</name>
<evidence type="ECO:0000256" key="9">
    <source>
        <dbReference type="PIRSR" id="PIRSR000102-3"/>
    </source>
</evidence>
<evidence type="ECO:0000259" key="13">
    <source>
        <dbReference type="Pfam" id="PF02866"/>
    </source>
</evidence>
<dbReference type="PROSITE" id="PS00068">
    <property type="entry name" value="MDH"/>
    <property type="match status" value="1"/>
</dbReference>
<dbReference type="Proteomes" id="UP001200034">
    <property type="component" value="Unassembled WGS sequence"/>
</dbReference>
<feature type="binding site" evidence="9">
    <location>
        <position position="58"/>
    </location>
    <ligand>
        <name>NAD(+)</name>
        <dbReference type="ChEBI" id="CHEBI:57540"/>
    </ligand>
</feature>
<feature type="active site" description="Proton acceptor" evidence="7">
    <location>
        <position position="202"/>
    </location>
</feature>
<keyword evidence="4 10" id="KW-0560">Oxidoreductase</keyword>
<dbReference type="Pfam" id="PF00056">
    <property type="entry name" value="Ldh_1_N"/>
    <property type="match status" value="1"/>
</dbReference>
<feature type="binding site" evidence="8">
    <location>
        <position position="112"/>
    </location>
    <ligand>
        <name>substrate</name>
    </ligand>
</feature>
<sequence length="338" mass="36026">RTKSLLGLSRFQGRVMNKGSNSVRSYKVTVVGAGGGIGQPMSLLLKLNPLVKELSLHDRANVEGIKMDLSHICTTTQVDSFQGDDDAMAEACLDSDVVIVSAGLPRKPNMTRDDLLSANGGVAMSVTRAVSSASPKALLAFITNPVNTVVPIAAETLKSIGCYDPKRLFGVTTLDIVRARAFISEQMNVDPNEVNIPVIGGHAGITILPLLSQCCPKYCNSKENTDKLIHRIQEAGTEVVKAKAGGGSATLSMAYAGAHFVNALLRGLNGESDVIECAYVESDVTELPFFSTPLMLGPQGIKKNLGLPNMSDDEKDRMNKMMKELKASIDAGLNFATE</sequence>
<keyword evidence="3 11" id="KW-0816">Tricarboxylic acid cycle</keyword>
<dbReference type="NCBIfam" id="TIGR01772">
    <property type="entry name" value="MDH_euk_gproteo"/>
    <property type="match status" value="1"/>
</dbReference>
<evidence type="ECO:0000313" key="15">
    <source>
        <dbReference type="Proteomes" id="UP001200034"/>
    </source>
</evidence>
<dbReference type="SUPFAM" id="SSF51735">
    <property type="entry name" value="NAD(P)-binding Rossmann-fold domains"/>
    <property type="match status" value="1"/>
</dbReference>
<evidence type="ECO:0000256" key="7">
    <source>
        <dbReference type="PIRSR" id="PIRSR000102-1"/>
    </source>
</evidence>
<feature type="binding site" evidence="8">
    <location>
        <position position="178"/>
    </location>
    <ligand>
        <name>substrate</name>
    </ligand>
</feature>
<feature type="binding site" evidence="8">
    <location>
        <position position="144"/>
    </location>
    <ligand>
        <name>substrate</name>
    </ligand>
</feature>
<dbReference type="FunFam" id="3.90.110.10:FF:000001">
    <property type="entry name" value="Malate dehydrogenase"/>
    <property type="match status" value="1"/>
</dbReference>
<evidence type="ECO:0000259" key="12">
    <source>
        <dbReference type="Pfam" id="PF00056"/>
    </source>
</evidence>
<evidence type="ECO:0000313" key="14">
    <source>
        <dbReference type="EMBL" id="KAH8370835.1"/>
    </source>
</evidence>
<reference evidence="14" key="1">
    <citation type="journal article" date="2021" name="Mol. Ecol. Resour.">
        <title>Phylogenomic analyses of the genus Drosophila reveals genomic signals of climate adaptation.</title>
        <authorList>
            <person name="Li F."/>
            <person name="Rane R.V."/>
            <person name="Luria V."/>
            <person name="Xiong Z."/>
            <person name="Chen J."/>
            <person name="Li Z."/>
            <person name="Catullo R.A."/>
            <person name="Griffin P.C."/>
            <person name="Schiffer M."/>
            <person name="Pearce S."/>
            <person name="Lee S.F."/>
            <person name="McElroy K."/>
            <person name="Stocker A."/>
            <person name="Shirriffs J."/>
            <person name="Cockerell F."/>
            <person name="Coppin C."/>
            <person name="Sgro C.M."/>
            <person name="Karger A."/>
            <person name="Cain J.W."/>
            <person name="Weber J.A."/>
            <person name="Santpere G."/>
            <person name="Kirschner M.W."/>
            <person name="Hoffmann A.A."/>
            <person name="Oakeshott J.G."/>
            <person name="Zhang G."/>
        </authorList>
    </citation>
    <scope>NUCLEOTIDE SEQUENCE</scope>
    <source>
        <strain evidence="14">BGI-SZ-2011g</strain>
    </source>
</reference>
<keyword evidence="5 9" id="KW-0520">NAD</keyword>
<keyword evidence="15" id="KW-1185">Reference proteome</keyword>
<evidence type="ECO:0000256" key="5">
    <source>
        <dbReference type="ARBA" id="ARBA00023027"/>
    </source>
</evidence>
<feature type="binding site" evidence="9">
    <location>
        <begin position="142"/>
        <end position="144"/>
    </location>
    <ligand>
        <name>NAD(+)</name>
        <dbReference type="ChEBI" id="CHEBI:57540"/>
    </ligand>
</feature>
<dbReference type="GO" id="GO:0006108">
    <property type="term" value="P:malate metabolic process"/>
    <property type="evidence" value="ECO:0007669"/>
    <property type="project" value="InterPro"/>
</dbReference>
<feature type="binding site" evidence="8">
    <location>
        <position position="106"/>
    </location>
    <ligand>
        <name>substrate</name>
    </ligand>
</feature>
<feature type="binding site" evidence="9">
    <location>
        <begin position="32"/>
        <end position="38"/>
    </location>
    <ligand>
        <name>NAD(+)</name>
        <dbReference type="ChEBI" id="CHEBI:57540"/>
    </ligand>
</feature>
<evidence type="ECO:0000256" key="10">
    <source>
        <dbReference type="RuleBase" id="RU003369"/>
    </source>
</evidence>
<evidence type="ECO:0000256" key="3">
    <source>
        <dbReference type="ARBA" id="ARBA00022532"/>
    </source>
</evidence>
<proteinExistence type="inferred from homology"/>
<dbReference type="CDD" id="cd01337">
    <property type="entry name" value="MDH_glyoxysomal_mitochondrial"/>
    <property type="match status" value="1"/>
</dbReference>
<feature type="binding site" evidence="9">
    <location>
        <position position="119"/>
    </location>
    <ligand>
        <name>NAD(+)</name>
        <dbReference type="ChEBI" id="CHEBI:57540"/>
    </ligand>
</feature>
<dbReference type="EMBL" id="JAJJHW010002585">
    <property type="protein sequence ID" value="KAH8370835.1"/>
    <property type="molecule type" value="Genomic_DNA"/>
</dbReference>
<feature type="domain" description="Lactate/malate dehydrogenase C-terminal" evidence="13">
    <location>
        <begin position="172"/>
        <end position="335"/>
    </location>
</feature>
<evidence type="ECO:0000256" key="4">
    <source>
        <dbReference type="ARBA" id="ARBA00023002"/>
    </source>
</evidence>
<organism evidence="14 15">
    <name type="scientific">Drosophila rubida</name>
    <dbReference type="NCBI Taxonomy" id="30044"/>
    <lineage>
        <taxon>Eukaryota</taxon>
        <taxon>Metazoa</taxon>
        <taxon>Ecdysozoa</taxon>
        <taxon>Arthropoda</taxon>
        <taxon>Hexapoda</taxon>
        <taxon>Insecta</taxon>
        <taxon>Pterygota</taxon>
        <taxon>Neoptera</taxon>
        <taxon>Endopterygota</taxon>
        <taxon>Diptera</taxon>
        <taxon>Brachycera</taxon>
        <taxon>Muscomorpha</taxon>
        <taxon>Ephydroidea</taxon>
        <taxon>Drosophilidae</taxon>
        <taxon>Drosophila</taxon>
    </lineage>
</organism>
<dbReference type="InterPro" id="IPR001236">
    <property type="entry name" value="Lactate/malate_DH_N"/>
</dbReference>
<evidence type="ECO:0000256" key="8">
    <source>
        <dbReference type="PIRSR" id="PIRSR000102-2"/>
    </source>
</evidence>
<dbReference type="InterPro" id="IPR001557">
    <property type="entry name" value="L-lactate/malate_DH"/>
</dbReference>
<evidence type="ECO:0000256" key="1">
    <source>
        <dbReference type="ARBA" id="ARBA00008824"/>
    </source>
</evidence>
<comment type="subunit">
    <text evidence="2">Homodimer.</text>
</comment>
<feature type="non-terminal residue" evidence="14">
    <location>
        <position position="338"/>
    </location>
</feature>
<dbReference type="Pfam" id="PF02866">
    <property type="entry name" value="Ldh_1_C"/>
    <property type="match status" value="1"/>
</dbReference>
<evidence type="ECO:0000256" key="11">
    <source>
        <dbReference type="RuleBase" id="RU003405"/>
    </source>
</evidence>